<feature type="region of interest" description="Disordered" evidence="1">
    <location>
        <begin position="355"/>
        <end position="391"/>
    </location>
</feature>
<keyword evidence="3" id="KW-1185">Reference proteome</keyword>
<evidence type="ECO:0000313" key="2">
    <source>
        <dbReference type="EMBL" id="KAL2917354.1"/>
    </source>
</evidence>
<proteinExistence type="predicted"/>
<gene>
    <name evidence="2" type="ORF">HK105_203018</name>
</gene>
<dbReference type="PANTHER" id="PTHR46586">
    <property type="entry name" value="ANKYRIN REPEAT-CONTAINING PROTEIN"/>
    <property type="match status" value="1"/>
</dbReference>
<accession>A0ABR4NCY2</accession>
<dbReference type="Proteomes" id="UP001527925">
    <property type="component" value="Unassembled WGS sequence"/>
</dbReference>
<name>A0ABR4NCY2_9FUNG</name>
<sequence>MSLWSALNLNRSDIIDMIMSHDPRVKTEEFELAIALGCGNYDLARQLIGLEQPRGGRGRGGVVVDMLAQFYGGSKEVLASRSIAAGNLDLLRETTKDSMDSGRLIVMAVSVAAGSGLLEILQYVFEKIGGLFPASDALESAVKGDWHDVVFWLIKGPLKLERSPWLMRGIVHASDLLLEILMQMLPGRETEFVDAAARHGRKERLARMLDRGLVCSTAALDGAAHNKHVECVKLLEIVDLLLRGRISGSVKDVERIIDAQRDPKAIEILQRGVDATECDCGLLFKAIEGSHVEAAKVFVEMCHRVGNKEGEALGKQHQEELVVALQPLLDVRRLEILLSKTARNSGRRGIVKQLLSEKHEEAEDEHQHLRRSKRERVVAKSQQSDKCQRQG</sequence>
<evidence type="ECO:0008006" key="4">
    <source>
        <dbReference type="Google" id="ProtNLM"/>
    </source>
</evidence>
<dbReference type="EMBL" id="JADGIZ020000011">
    <property type="protein sequence ID" value="KAL2917354.1"/>
    <property type="molecule type" value="Genomic_DNA"/>
</dbReference>
<dbReference type="PANTHER" id="PTHR46586:SF3">
    <property type="entry name" value="ANKYRIN REPEAT-CONTAINING PROTEIN"/>
    <property type="match status" value="1"/>
</dbReference>
<reference evidence="2 3" key="1">
    <citation type="submission" date="2023-09" db="EMBL/GenBank/DDBJ databases">
        <title>Pangenome analysis of Batrachochytrium dendrobatidis and related Chytrids.</title>
        <authorList>
            <person name="Yacoub M.N."/>
            <person name="Stajich J.E."/>
            <person name="James T.Y."/>
        </authorList>
    </citation>
    <scope>NUCLEOTIDE SEQUENCE [LARGE SCALE GENOMIC DNA]</scope>
    <source>
        <strain evidence="2 3">JEL0888</strain>
    </source>
</reference>
<dbReference type="InterPro" id="IPR052050">
    <property type="entry name" value="SecEffector_AnkRepeat"/>
</dbReference>
<evidence type="ECO:0000256" key="1">
    <source>
        <dbReference type="SAM" id="MobiDB-lite"/>
    </source>
</evidence>
<organism evidence="2 3">
    <name type="scientific">Polyrhizophydium stewartii</name>
    <dbReference type="NCBI Taxonomy" id="2732419"/>
    <lineage>
        <taxon>Eukaryota</taxon>
        <taxon>Fungi</taxon>
        <taxon>Fungi incertae sedis</taxon>
        <taxon>Chytridiomycota</taxon>
        <taxon>Chytridiomycota incertae sedis</taxon>
        <taxon>Chytridiomycetes</taxon>
        <taxon>Rhizophydiales</taxon>
        <taxon>Rhizophydiales incertae sedis</taxon>
        <taxon>Polyrhizophydium</taxon>
    </lineage>
</organism>
<comment type="caution">
    <text evidence="2">The sequence shown here is derived from an EMBL/GenBank/DDBJ whole genome shotgun (WGS) entry which is preliminary data.</text>
</comment>
<feature type="compositionally biased region" description="Basic and acidic residues" evidence="1">
    <location>
        <begin position="355"/>
        <end position="367"/>
    </location>
</feature>
<protein>
    <recommendedName>
        <fullName evidence="4">Ankyrin repeat protein</fullName>
    </recommendedName>
</protein>
<evidence type="ECO:0000313" key="3">
    <source>
        <dbReference type="Proteomes" id="UP001527925"/>
    </source>
</evidence>